<evidence type="ECO:0000313" key="1">
    <source>
        <dbReference type="Ensembl" id="ENSCABP00000030768.1"/>
    </source>
</evidence>
<reference evidence="1" key="2">
    <citation type="submission" date="2025-09" db="UniProtKB">
        <authorList>
            <consortium name="Ensembl"/>
        </authorList>
    </citation>
    <scope>IDENTIFICATION</scope>
</reference>
<sequence length="101" mass="11314">MRAIRESLWRAGPVCLPAASTDLADCGSHLLRFAVPGQWGLWEGWPTHPSASSFVDYPKYKPFINSDLQHSPEKPVIPYPESNSRGNSLVQHLLLWDRGAM</sequence>
<reference evidence="1" key="1">
    <citation type="submission" date="2025-08" db="UniProtKB">
        <authorList>
            <consortium name="Ensembl"/>
        </authorList>
    </citation>
    <scope>IDENTIFICATION</scope>
</reference>
<accession>A0A8C0JDG5</accession>
<proteinExistence type="predicted"/>
<dbReference type="Proteomes" id="UP000694404">
    <property type="component" value="Unplaced"/>
</dbReference>
<dbReference type="AlphaFoldDB" id="A0A8C0JDG5"/>
<dbReference type="Ensembl" id="ENSCABT00000033724.1">
    <property type="protein sequence ID" value="ENSCABP00000030768.1"/>
    <property type="gene ID" value="ENSCABG00000022494.1"/>
</dbReference>
<protein>
    <submittedName>
        <fullName evidence="1">Uncharacterized protein</fullName>
    </submittedName>
</protein>
<organism evidence="1 2">
    <name type="scientific">Chelonoidis abingdonii</name>
    <name type="common">Abingdon island giant tortoise</name>
    <name type="synonym">Testudo abingdonii</name>
    <dbReference type="NCBI Taxonomy" id="106734"/>
    <lineage>
        <taxon>Eukaryota</taxon>
        <taxon>Metazoa</taxon>
        <taxon>Chordata</taxon>
        <taxon>Craniata</taxon>
        <taxon>Vertebrata</taxon>
        <taxon>Euteleostomi</taxon>
        <taxon>Archelosauria</taxon>
        <taxon>Testudinata</taxon>
        <taxon>Testudines</taxon>
        <taxon>Cryptodira</taxon>
        <taxon>Durocryptodira</taxon>
        <taxon>Testudinoidea</taxon>
        <taxon>Testudinidae</taxon>
        <taxon>Chelonoidis</taxon>
    </lineage>
</organism>
<name>A0A8C0JDG5_CHEAB</name>
<keyword evidence="2" id="KW-1185">Reference proteome</keyword>
<evidence type="ECO:0000313" key="2">
    <source>
        <dbReference type="Proteomes" id="UP000694404"/>
    </source>
</evidence>